<proteinExistence type="predicted"/>
<feature type="signal peptide" evidence="1">
    <location>
        <begin position="1"/>
        <end position="29"/>
    </location>
</feature>
<evidence type="ECO:0000313" key="2">
    <source>
        <dbReference type="EMBL" id="MBH5321439.1"/>
    </source>
</evidence>
<evidence type="ECO:0000256" key="1">
    <source>
        <dbReference type="SAM" id="SignalP"/>
    </source>
</evidence>
<sequence>MAQWHRRESLRLALAAALSAGLTGRTALAQSSGSHLIAPPRGRMLYRRSVARDLVDGREVQVVRTFTVAFREDGDGFLLDGLQQSVSVEAPAALSRFAELEESRDESGLFPLALTASGRIASPHGTGPQQAETQAAVDHALELMAQRNPPQSDREQVEQYIGAIHAAGQGITAIMPEDLFAPAAEPRSTSEVIILPDGSEGRVETLFEAEMDRATGLMRNAARDIVTAIGNSRRTTRERWTLTPLT</sequence>
<accession>A0ABS0N0F9</accession>
<organism evidence="2 3">
    <name type="scientific">Aurantiacibacter sediminis</name>
    <dbReference type="NCBI Taxonomy" id="2793064"/>
    <lineage>
        <taxon>Bacteria</taxon>
        <taxon>Pseudomonadati</taxon>
        <taxon>Pseudomonadota</taxon>
        <taxon>Alphaproteobacteria</taxon>
        <taxon>Sphingomonadales</taxon>
        <taxon>Erythrobacteraceae</taxon>
        <taxon>Aurantiacibacter</taxon>
    </lineage>
</organism>
<evidence type="ECO:0000313" key="3">
    <source>
        <dbReference type="Proteomes" id="UP000602442"/>
    </source>
</evidence>
<protein>
    <recommendedName>
        <fullName evidence="4">DUF4908 domain-containing protein</fullName>
    </recommendedName>
</protein>
<keyword evidence="1" id="KW-0732">Signal</keyword>
<dbReference type="EMBL" id="JAEANY010000001">
    <property type="protein sequence ID" value="MBH5321439.1"/>
    <property type="molecule type" value="Genomic_DNA"/>
</dbReference>
<reference evidence="2 3" key="1">
    <citation type="submission" date="2020-11" db="EMBL/GenBank/DDBJ databases">
        <title>Erythrobacter sediminis sp. nov., a marine bacterium from a tidal flat of Garorim Bay.</title>
        <authorList>
            <person name="Kim D."/>
            <person name="Yoo Y."/>
            <person name="Kim J.-J."/>
        </authorList>
    </citation>
    <scope>NUCLEOTIDE SEQUENCE [LARGE SCALE GENOMIC DNA]</scope>
    <source>
        <strain evidence="2 3">JGD-13</strain>
    </source>
</reference>
<feature type="chain" id="PRO_5045637160" description="DUF4908 domain-containing protein" evidence="1">
    <location>
        <begin position="30"/>
        <end position="246"/>
    </location>
</feature>
<dbReference type="Proteomes" id="UP000602442">
    <property type="component" value="Unassembled WGS sequence"/>
</dbReference>
<dbReference type="RefSeq" id="WP_197920100.1">
    <property type="nucleotide sequence ID" value="NZ_CAWPTA010000006.1"/>
</dbReference>
<gene>
    <name evidence="2" type="ORF">I5L03_02420</name>
</gene>
<comment type="caution">
    <text evidence="2">The sequence shown here is derived from an EMBL/GenBank/DDBJ whole genome shotgun (WGS) entry which is preliminary data.</text>
</comment>
<keyword evidence="3" id="KW-1185">Reference proteome</keyword>
<name>A0ABS0N0F9_9SPHN</name>
<evidence type="ECO:0008006" key="4">
    <source>
        <dbReference type="Google" id="ProtNLM"/>
    </source>
</evidence>